<keyword evidence="2" id="KW-1185">Reference proteome</keyword>
<organism evidence="1 2">
    <name type="scientific">Caenorhabditis auriculariae</name>
    <dbReference type="NCBI Taxonomy" id="2777116"/>
    <lineage>
        <taxon>Eukaryota</taxon>
        <taxon>Metazoa</taxon>
        <taxon>Ecdysozoa</taxon>
        <taxon>Nematoda</taxon>
        <taxon>Chromadorea</taxon>
        <taxon>Rhabditida</taxon>
        <taxon>Rhabditina</taxon>
        <taxon>Rhabditomorpha</taxon>
        <taxon>Rhabditoidea</taxon>
        <taxon>Rhabditidae</taxon>
        <taxon>Peloderinae</taxon>
        <taxon>Caenorhabditis</taxon>
    </lineage>
</organism>
<comment type="caution">
    <text evidence="1">The sequence shown here is derived from an EMBL/GenBank/DDBJ whole genome shotgun (WGS) entry which is preliminary data.</text>
</comment>
<sequence length="83" mass="9174">MDERCGNVATIPVAVFDHPVHVHSPDSRAVWKKLRGIVISEDGKVWTTVETEKMGPATPKSADKTAAMTHAAAYRQYCLPHLF</sequence>
<dbReference type="Proteomes" id="UP000835052">
    <property type="component" value="Unassembled WGS sequence"/>
</dbReference>
<evidence type="ECO:0000313" key="1">
    <source>
        <dbReference type="EMBL" id="CAD6197932.1"/>
    </source>
</evidence>
<accession>A0A8S1HXU2</accession>
<name>A0A8S1HXU2_9PELO</name>
<dbReference type="AlphaFoldDB" id="A0A8S1HXU2"/>
<protein>
    <submittedName>
        <fullName evidence="1">Uncharacterized protein</fullName>
    </submittedName>
</protein>
<reference evidence="1" key="1">
    <citation type="submission" date="2020-10" db="EMBL/GenBank/DDBJ databases">
        <authorList>
            <person name="Kikuchi T."/>
        </authorList>
    </citation>
    <scope>NUCLEOTIDE SEQUENCE</scope>
    <source>
        <strain evidence="1">NKZ352</strain>
    </source>
</reference>
<evidence type="ECO:0000313" key="2">
    <source>
        <dbReference type="Proteomes" id="UP000835052"/>
    </source>
</evidence>
<proteinExistence type="predicted"/>
<dbReference type="EMBL" id="CAJGYM010000109">
    <property type="protein sequence ID" value="CAD6197932.1"/>
    <property type="molecule type" value="Genomic_DNA"/>
</dbReference>
<gene>
    <name evidence="1" type="ORF">CAUJ_LOCUS13839</name>
</gene>